<reference evidence="1" key="2">
    <citation type="submission" date="2025-09" db="UniProtKB">
        <authorList>
            <consortium name="EnsemblPlants"/>
        </authorList>
    </citation>
    <scope>IDENTIFICATION</scope>
</reference>
<dbReference type="EnsemblPlants" id="AVESA.00010b.r2.4CG1288710.1">
    <property type="protein sequence ID" value="AVESA.00010b.r2.4CG1288710.1.CDS.1"/>
    <property type="gene ID" value="AVESA.00010b.r2.4CG1288710"/>
</dbReference>
<evidence type="ECO:0000313" key="2">
    <source>
        <dbReference type="Proteomes" id="UP001732700"/>
    </source>
</evidence>
<accession>A0ACD5WWJ1</accession>
<dbReference type="Proteomes" id="UP001732700">
    <property type="component" value="Chromosome 4C"/>
</dbReference>
<proteinExistence type="predicted"/>
<organism evidence="1 2">
    <name type="scientific">Avena sativa</name>
    <name type="common">Oat</name>
    <dbReference type="NCBI Taxonomy" id="4498"/>
    <lineage>
        <taxon>Eukaryota</taxon>
        <taxon>Viridiplantae</taxon>
        <taxon>Streptophyta</taxon>
        <taxon>Embryophyta</taxon>
        <taxon>Tracheophyta</taxon>
        <taxon>Spermatophyta</taxon>
        <taxon>Magnoliopsida</taxon>
        <taxon>Liliopsida</taxon>
        <taxon>Poales</taxon>
        <taxon>Poaceae</taxon>
        <taxon>BOP clade</taxon>
        <taxon>Pooideae</taxon>
        <taxon>Poodae</taxon>
        <taxon>Poeae</taxon>
        <taxon>Poeae Chloroplast Group 1 (Aveneae type)</taxon>
        <taxon>Aveninae</taxon>
        <taxon>Avena</taxon>
    </lineage>
</organism>
<protein>
    <submittedName>
        <fullName evidence="1">Uncharacterized protein</fullName>
    </submittedName>
</protein>
<name>A0ACD5WWJ1_AVESA</name>
<keyword evidence="2" id="KW-1185">Reference proteome</keyword>
<evidence type="ECO:0000313" key="1">
    <source>
        <dbReference type="EnsemblPlants" id="AVESA.00010b.r2.4CG1288710.1.CDS.1"/>
    </source>
</evidence>
<reference evidence="1" key="1">
    <citation type="submission" date="2021-05" db="EMBL/GenBank/DDBJ databases">
        <authorList>
            <person name="Scholz U."/>
            <person name="Mascher M."/>
            <person name="Fiebig A."/>
        </authorList>
    </citation>
    <scope>NUCLEOTIDE SEQUENCE [LARGE SCALE GENOMIC DNA]</scope>
</reference>
<sequence length="132" mass="14414">MGAGVVLRDHTGNFIAACGERLEEVTRPDMAEALAIRRAISFAMDEGYPRVIVASDCLAVINHIGMAIPDRSLCGPVIEDVKRLARSFESCDFKHVYRVLNVAAHNLARKCEFSVDAVWRGVPPGMYPGGNL</sequence>